<dbReference type="EMBL" id="GGEC01059834">
    <property type="protein sequence ID" value="MBX40318.1"/>
    <property type="molecule type" value="Transcribed_RNA"/>
</dbReference>
<protein>
    <submittedName>
        <fullName evidence="1">Uncharacterized protein</fullName>
    </submittedName>
</protein>
<organism evidence="1">
    <name type="scientific">Rhizophora mucronata</name>
    <name type="common">Asiatic mangrove</name>
    <dbReference type="NCBI Taxonomy" id="61149"/>
    <lineage>
        <taxon>Eukaryota</taxon>
        <taxon>Viridiplantae</taxon>
        <taxon>Streptophyta</taxon>
        <taxon>Embryophyta</taxon>
        <taxon>Tracheophyta</taxon>
        <taxon>Spermatophyta</taxon>
        <taxon>Magnoliopsida</taxon>
        <taxon>eudicotyledons</taxon>
        <taxon>Gunneridae</taxon>
        <taxon>Pentapetalae</taxon>
        <taxon>rosids</taxon>
        <taxon>fabids</taxon>
        <taxon>Malpighiales</taxon>
        <taxon>Rhizophoraceae</taxon>
        <taxon>Rhizophora</taxon>
    </lineage>
</organism>
<reference evidence="1" key="1">
    <citation type="submission" date="2018-02" db="EMBL/GenBank/DDBJ databases">
        <title>Rhizophora mucronata_Transcriptome.</title>
        <authorList>
            <person name="Meera S.P."/>
            <person name="Sreeshan A."/>
            <person name="Augustine A."/>
        </authorList>
    </citation>
    <scope>NUCLEOTIDE SEQUENCE</scope>
    <source>
        <tissue evidence="1">Leaf</tissue>
    </source>
</reference>
<name>A0A2P2NCX8_RHIMU</name>
<accession>A0A2P2NCX8</accession>
<proteinExistence type="predicted"/>
<sequence>MILLVVSPHMIHFQ</sequence>
<evidence type="ECO:0000313" key="1">
    <source>
        <dbReference type="EMBL" id="MBX40318.1"/>
    </source>
</evidence>